<dbReference type="Pfam" id="PF00440">
    <property type="entry name" value="TetR_N"/>
    <property type="match status" value="1"/>
</dbReference>
<gene>
    <name evidence="5" type="ORF">ACFQS1_31010</name>
</gene>
<evidence type="ECO:0000313" key="6">
    <source>
        <dbReference type="Proteomes" id="UP001596548"/>
    </source>
</evidence>
<evidence type="ECO:0000313" key="5">
    <source>
        <dbReference type="EMBL" id="MFC7278434.1"/>
    </source>
</evidence>
<proteinExistence type="predicted"/>
<sequence>MPPGGRAPAADAQPAARRTRDPEARRAALAAATIEIIAEAGIGRTTHRAVAARAGLPLGATTYYFPTLDALIAAALQKAAADQEADLELWASRLRDAPDLAVALVELVDEYMADRRTVRIEFELCVAAARDAALRPLAEAWLHGLHELLVPHVGEDAAHDISALLDGTMLHLLVTGAPLNAPALTSAIRALADRTR</sequence>
<evidence type="ECO:0000256" key="3">
    <source>
        <dbReference type="SAM" id="MobiDB-lite"/>
    </source>
</evidence>
<evidence type="ECO:0000259" key="4">
    <source>
        <dbReference type="PROSITE" id="PS50977"/>
    </source>
</evidence>
<name>A0ABW2HZV5_9ACTN</name>
<dbReference type="InterPro" id="IPR009057">
    <property type="entry name" value="Homeodomain-like_sf"/>
</dbReference>
<evidence type="ECO:0000256" key="1">
    <source>
        <dbReference type="ARBA" id="ARBA00023125"/>
    </source>
</evidence>
<dbReference type="Pfam" id="PF17940">
    <property type="entry name" value="TetR_C_31"/>
    <property type="match status" value="1"/>
</dbReference>
<dbReference type="SUPFAM" id="SSF46689">
    <property type="entry name" value="Homeodomain-like"/>
    <property type="match status" value="1"/>
</dbReference>
<feature type="domain" description="HTH tetR-type" evidence="4">
    <location>
        <begin position="23"/>
        <end position="83"/>
    </location>
</feature>
<dbReference type="EMBL" id="JBHTBJ010000032">
    <property type="protein sequence ID" value="MFC7278434.1"/>
    <property type="molecule type" value="Genomic_DNA"/>
</dbReference>
<organism evidence="5 6">
    <name type="scientific">Paractinoplanes rhizophilus</name>
    <dbReference type="NCBI Taxonomy" id="1416877"/>
    <lineage>
        <taxon>Bacteria</taxon>
        <taxon>Bacillati</taxon>
        <taxon>Actinomycetota</taxon>
        <taxon>Actinomycetes</taxon>
        <taxon>Micromonosporales</taxon>
        <taxon>Micromonosporaceae</taxon>
        <taxon>Paractinoplanes</taxon>
    </lineage>
</organism>
<feature type="DNA-binding region" description="H-T-H motif" evidence="2">
    <location>
        <begin position="46"/>
        <end position="65"/>
    </location>
</feature>
<protein>
    <submittedName>
        <fullName evidence="5">TetR/AcrR family transcriptional regulator</fullName>
    </submittedName>
</protein>
<accession>A0ABW2HZV5</accession>
<dbReference type="PROSITE" id="PS50977">
    <property type="entry name" value="HTH_TETR_2"/>
    <property type="match status" value="1"/>
</dbReference>
<keyword evidence="6" id="KW-1185">Reference proteome</keyword>
<comment type="caution">
    <text evidence="5">The sequence shown here is derived from an EMBL/GenBank/DDBJ whole genome shotgun (WGS) entry which is preliminary data.</text>
</comment>
<feature type="region of interest" description="Disordered" evidence="3">
    <location>
        <begin position="1"/>
        <end position="22"/>
    </location>
</feature>
<dbReference type="InterPro" id="IPR041583">
    <property type="entry name" value="TetR_C_31"/>
</dbReference>
<dbReference type="Proteomes" id="UP001596548">
    <property type="component" value="Unassembled WGS sequence"/>
</dbReference>
<evidence type="ECO:0000256" key="2">
    <source>
        <dbReference type="PROSITE-ProRule" id="PRU00335"/>
    </source>
</evidence>
<dbReference type="InterPro" id="IPR001647">
    <property type="entry name" value="HTH_TetR"/>
</dbReference>
<reference evidence="6" key="1">
    <citation type="journal article" date="2019" name="Int. J. Syst. Evol. Microbiol.">
        <title>The Global Catalogue of Microorganisms (GCM) 10K type strain sequencing project: providing services to taxonomists for standard genome sequencing and annotation.</title>
        <authorList>
            <consortium name="The Broad Institute Genomics Platform"/>
            <consortium name="The Broad Institute Genome Sequencing Center for Infectious Disease"/>
            <person name="Wu L."/>
            <person name="Ma J."/>
        </authorList>
    </citation>
    <scope>NUCLEOTIDE SEQUENCE [LARGE SCALE GENOMIC DNA]</scope>
    <source>
        <strain evidence="6">XZYJT-10</strain>
    </source>
</reference>
<dbReference type="Gene3D" id="1.10.357.10">
    <property type="entry name" value="Tetracycline Repressor, domain 2"/>
    <property type="match status" value="1"/>
</dbReference>
<keyword evidence="1 2" id="KW-0238">DNA-binding</keyword>
<dbReference type="InterPro" id="IPR036271">
    <property type="entry name" value="Tet_transcr_reg_TetR-rel_C_sf"/>
</dbReference>
<feature type="compositionally biased region" description="Low complexity" evidence="3">
    <location>
        <begin position="1"/>
        <end position="16"/>
    </location>
</feature>
<dbReference type="SUPFAM" id="SSF48498">
    <property type="entry name" value="Tetracyclin repressor-like, C-terminal domain"/>
    <property type="match status" value="1"/>
</dbReference>